<dbReference type="PROSITE" id="PS51762">
    <property type="entry name" value="GH16_2"/>
    <property type="match status" value="1"/>
</dbReference>
<feature type="chain" id="PRO_5006616026" evidence="2">
    <location>
        <begin position="23"/>
        <end position="261"/>
    </location>
</feature>
<dbReference type="SUPFAM" id="SSF49899">
    <property type="entry name" value="Concanavalin A-like lectins/glucanases"/>
    <property type="match status" value="1"/>
</dbReference>
<dbReference type="InterPro" id="IPR050546">
    <property type="entry name" value="Glycosyl_Hydrlase_16"/>
</dbReference>
<gene>
    <name evidence="4" type="primary">exsH_2</name>
    <name evidence="4" type="ORF">GJW-30_1_04043</name>
</gene>
<name>A0A0S3Q031_9BRAD</name>
<sequence length="261" mass="29797">MKKMLLGCAFVVATTVSMRADAALDLAKYEIAFDEQFDSLSVSPWGPGTRWIAHTPWNGDFGDAKFVNPREGFPFTTKDGILRIEARRNESGKWESGLLASVDRAGNGFSQKYGYFEVRAKFPAGKGLWPAFWLIGIDRSTHTSEIDVVEHYGHAPERYTASVHVWDRKEPKKSSTVHKRVSVKAGSLYEDFHTYGVLIDEQWTRFFFDRQEVWRNPTPEQHRQPMYVLVNLGLGAGWPLDEAPHSAEMLVDYVRVWRAKP</sequence>
<protein>
    <submittedName>
        <fullName evidence="4">Endo-1,3-1,4-beta-glycanase ExsH</fullName>
        <ecNumber evidence="4">3.2.1.-</ecNumber>
    </submittedName>
</protein>
<evidence type="ECO:0000259" key="3">
    <source>
        <dbReference type="PROSITE" id="PS51762"/>
    </source>
</evidence>
<dbReference type="EMBL" id="AP014946">
    <property type="protein sequence ID" value="BAT61486.1"/>
    <property type="molecule type" value="Genomic_DNA"/>
</dbReference>
<dbReference type="EC" id="3.2.1.-" evidence="4"/>
<dbReference type="GO" id="GO:0004553">
    <property type="term" value="F:hydrolase activity, hydrolyzing O-glycosyl compounds"/>
    <property type="evidence" value="ECO:0007669"/>
    <property type="project" value="InterPro"/>
</dbReference>
<keyword evidence="4" id="KW-0378">Hydrolase</keyword>
<keyword evidence="2" id="KW-0732">Signal</keyword>
<evidence type="ECO:0000313" key="5">
    <source>
        <dbReference type="Proteomes" id="UP000236884"/>
    </source>
</evidence>
<dbReference type="Gene3D" id="2.60.120.200">
    <property type="match status" value="1"/>
</dbReference>
<reference evidence="4 5" key="1">
    <citation type="submission" date="2015-08" db="EMBL/GenBank/DDBJ databases">
        <title>Investigation of the bacterial diversity of lava forest soil.</title>
        <authorList>
            <person name="Lee J.S."/>
        </authorList>
    </citation>
    <scope>NUCLEOTIDE SEQUENCE [LARGE SCALE GENOMIC DNA]</scope>
    <source>
        <strain evidence="4 5">GJW-30</strain>
    </source>
</reference>
<proteinExistence type="inferred from homology"/>
<comment type="similarity">
    <text evidence="1">Belongs to the glycosyl hydrolase 16 family.</text>
</comment>
<keyword evidence="5" id="KW-1185">Reference proteome</keyword>
<dbReference type="Pfam" id="PF00722">
    <property type="entry name" value="Glyco_hydro_16"/>
    <property type="match status" value="1"/>
</dbReference>
<evidence type="ECO:0000313" key="4">
    <source>
        <dbReference type="EMBL" id="BAT61486.1"/>
    </source>
</evidence>
<dbReference type="InterPro" id="IPR013320">
    <property type="entry name" value="ConA-like_dom_sf"/>
</dbReference>
<accession>A0A0S3Q031</accession>
<organism evidence="4 5">
    <name type="scientific">Variibacter gotjawalensis</name>
    <dbReference type="NCBI Taxonomy" id="1333996"/>
    <lineage>
        <taxon>Bacteria</taxon>
        <taxon>Pseudomonadati</taxon>
        <taxon>Pseudomonadota</taxon>
        <taxon>Alphaproteobacteria</taxon>
        <taxon>Hyphomicrobiales</taxon>
        <taxon>Nitrobacteraceae</taxon>
        <taxon>Variibacter</taxon>
    </lineage>
</organism>
<dbReference type="PANTHER" id="PTHR10963">
    <property type="entry name" value="GLYCOSYL HYDROLASE-RELATED"/>
    <property type="match status" value="1"/>
</dbReference>
<dbReference type="Proteomes" id="UP000236884">
    <property type="component" value="Chromosome"/>
</dbReference>
<evidence type="ECO:0000256" key="2">
    <source>
        <dbReference type="SAM" id="SignalP"/>
    </source>
</evidence>
<dbReference type="AlphaFoldDB" id="A0A0S3Q031"/>
<dbReference type="PANTHER" id="PTHR10963:SF55">
    <property type="entry name" value="GLYCOSIDE HYDROLASE FAMILY 16 PROTEIN"/>
    <property type="match status" value="1"/>
</dbReference>
<feature type="signal peptide" evidence="2">
    <location>
        <begin position="1"/>
        <end position="22"/>
    </location>
</feature>
<dbReference type="InterPro" id="IPR000757">
    <property type="entry name" value="Beta-glucanase-like"/>
</dbReference>
<dbReference type="RefSeq" id="WP_245408575.1">
    <property type="nucleotide sequence ID" value="NZ_AP014946.1"/>
</dbReference>
<feature type="domain" description="GH16" evidence="3">
    <location>
        <begin position="24"/>
        <end position="261"/>
    </location>
</feature>
<dbReference type="CDD" id="cd08023">
    <property type="entry name" value="GH16_laminarinase_like"/>
    <property type="match status" value="1"/>
</dbReference>
<dbReference type="GO" id="GO:0005975">
    <property type="term" value="P:carbohydrate metabolic process"/>
    <property type="evidence" value="ECO:0007669"/>
    <property type="project" value="InterPro"/>
</dbReference>
<evidence type="ECO:0000256" key="1">
    <source>
        <dbReference type="ARBA" id="ARBA00006865"/>
    </source>
</evidence>
<keyword evidence="4" id="KW-0326">Glycosidase</keyword>
<dbReference type="KEGG" id="vgo:GJW-30_1_04043"/>